<evidence type="ECO:0000313" key="1">
    <source>
        <dbReference type="EMBL" id="KAJ7638091.1"/>
    </source>
</evidence>
<name>A0AAD7C385_MYCRO</name>
<reference evidence="1" key="1">
    <citation type="submission" date="2023-03" db="EMBL/GenBank/DDBJ databases">
        <title>Massive genome expansion in bonnet fungi (Mycena s.s.) driven by repeated elements and novel gene families across ecological guilds.</title>
        <authorList>
            <consortium name="Lawrence Berkeley National Laboratory"/>
            <person name="Harder C.B."/>
            <person name="Miyauchi S."/>
            <person name="Viragh M."/>
            <person name="Kuo A."/>
            <person name="Thoen E."/>
            <person name="Andreopoulos B."/>
            <person name="Lu D."/>
            <person name="Skrede I."/>
            <person name="Drula E."/>
            <person name="Henrissat B."/>
            <person name="Morin E."/>
            <person name="Kohler A."/>
            <person name="Barry K."/>
            <person name="LaButti K."/>
            <person name="Morin E."/>
            <person name="Salamov A."/>
            <person name="Lipzen A."/>
            <person name="Mereny Z."/>
            <person name="Hegedus B."/>
            <person name="Baldrian P."/>
            <person name="Stursova M."/>
            <person name="Weitz H."/>
            <person name="Taylor A."/>
            <person name="Grigoriev I.V."/>
            <person name="Nagy L.G."/>
            <person name="Martin F."/>
            <person name="Kauserud H."/>
        </authorList>
    </citation>
    <scope>NUCLEOTIDE SEQUENCE</scope>
    <source>
        <strain evidence="1">CBHHK067</strain>
    </source>
</reference>
<dbReference type="Pfam" id="PF22785">
    <property type="entry name" value="Tc-R-P"/>
    <property type="match status" value="1"/>
</dbReference>
<dbReference type="InterPro" id="IPR029021">
    <property type="entry name" value="Prot-tyrosine_phosphatase-like"/>
</dbReference>
<dbReference type="EMBL" id="JARKIE010000444">
    <property type="protein sequence ID" value="KAJ7638091.1"/>
    <property type="molecule type" value="Genomic_DNA"/>
</dbReference>
<gene>
    <name evidence="1" type="ORF">B0H17DRAFT_1216875</name>
</gene>
<dbReference type="AlphaFoldDB" id="A0AAD7C385"/>
<protein>
    <submittedName>
        <fullName evidence="1">Protein-tyrosine phosphatase-like protein</fullName>
    </submittedName>
</protein>
<sequence>MSAPAPKPFPAGSGHDRVVEAGKYFISLLGQNRVATVLGDDVYFRVFTNAASQIWTCIRDGNHHFNFLNGASGRQLTRNTEGNISAKVPGALGSSPTRFHPFPHAQGGVSLVHILEDVLQVVEIAEDPTGVFMRVGLGRAAQFGFHLLEEAVPALHRFDWVITDVLARSSAPNYNGKDSDQRMDVRAIEQLVKLGVKSIISLNEHVLLEDEIEGLTRKGITYFHSPIVDFSVPTVDQMQDICREFVRNRDQNPPRSSLVYCGYGHGRTGTVITGIQMLLGRRFPNRAAYRDNHVETGAQMDFLDAFQKSMPG</sequence>
<dbReference type="SUPFAM" id="SSF52799">
    <property type="entry name" value="(Phosphotyrosine protein) phosphatases II"/>
    <property type="match status" value="1"/>
</dbReference>
<proteinExistence type="predicted"/>
<comment type="caution">
    <text evidence="1">The sequence shown here is derived from an EMBL/GenBank/DDBJ whole genome shotgun (WGS) entry which is preliminary data.</text>
</comment>
<evidence type="ECO:0000313" key="2">
    <source>
        <dbReference type="Proteomes" id="UP001221757"/>
    </source>
</evidence>
<dbReference type="Proteomes" id="UP001221757">
    <property type="component" value="Unassembled WGS sequence"/>
</dbReference>
<keyword evidence="2" id="KW-1185">Reference proteome</keyword>
<organism evidence="1 2">
    <name type="scientific">Mycena rosella</name>
    <name type="common">Pink bonnet</name>
    <name type="synonym">Agaricus rosellus</name>
    <dbReference type="NCBI Taxonomy" id="1033263"/>
    <lineage>
        <taxon>Eukaryota</taxon>
        <taxon>Fungi</taxon>
        <taxon>Dikarya</taxon>
        <taxon>Basidiomycota</taxon>
        <taxon>Agaricomycotina</taxon>
        <taxon>Agaricomycetes</taxon>
        <taxon>Agaricomycetidae</taxon>
        <taxon>Agaricales</taxon>
        <taxon>Marasmiineae</taxon>
        <taxon>Mycenaceae</taxon>
        <taxon>Mycena</taxon>
    </lineage>
</organism>
<dbReference type="Gene3D" id="3.90.190.10">
    <property type="entry name" value="Protein tyrosine phosphatase superfamily"/>
    <property type="match status" value="1"/>
</dbReference>
<accession>A0AAD7C385</accession>